<organism evidence="2 3">
    <name type="scientific">Occultella aeris</name>
    <dbReference type="NCBI Taxonomy" id="2761496"/>
    <lineage>
        <taxon>Bacteria</taxon>
        <taxon>Bacillati</taxon>
        <taxon>Actinomycetota</taxon>
        <taxon>Actinomycetes</taxon>
        <taxon>Micrococcales</taxon>
        <taxon>Ruaniaceae</taxon>
        <taxon>Occultella</taxon>
    </lineage>
</organism>
<dbReference type="SUPFAM" id="SSF46785">
    <property type="entry name" value="Winged helix' DNA-binding domain"/>
    <property type="match status" value="1"/>
</dbReference>
<dbReference type="Pfam" id="PF09339">
    <property type="entry name" value="HTH_IclR"/>
    <property type="match status" value="1"/>
</dbReference>
<evidence type="ECO:0000259" key="1">
    <source>
        <dbReference type="PROSITE" id="PS51077"/>
    </source>
</evidence>
<dbReference type="GO" id="GO:0003677">
    <property type="term" value="F:DNA binding"/>
    <property type="evidence" value="ECO:0007669"/>
    <property type="project" value="UniProtKB-KW"/>
</dbReference>
<feature type="domain" description="HTH iclR-type" evidence="1">
    <location>
        <begin position="12"/>
        <end position="80"/>
    </location>
</feature>
<dbReference type="InterPro" id="IPR050707">
    <property type="entry name" value="HTH_MetabolicPath_Reg"/>
</dbReference>
<evidence type="ECO:0000313" key="3">
    <source>
        <dbReference type="Proteomes" id="UP000419743"/>
    </source>
</evidence>
<protein>
    <submittedName>
        <fullName evidence="2">DNA-binding transcriptional activator MhpR</fullName>
    </submittedName>
</protein>
<dbReference type="Proteomes" id="UP000419743">
    <property type="component" value="Unassembled WGS sequence"/>
</dbReference>
<dbReference type="PANTHER" id="PTHR30136:SF35">
    <property type="entry name" value="HTH-TYPE TRANSCRIPTIONAL REGULATOR RV1719"/>
    <property type="match status" value="1"/>
</dbReference>
<dbReference type="GO" id="GO:0045892">
    <property type="term" value="P:negative regulation of DNA-templated transcription"/>
    <property type="evidence" value="ECO:0007669"/>
    <property type="project" value="TreeGrafter"/>
</dbReference>
<gene>
    <name evidence="2" type="ORF">HALOF300_01427</name>
</gene>
<dbReference type="AlphaFoldDB" id="A0A7M4DH30"/>
<keyword evidence="2" id="KW-0238">DNA-binding</keyword>
<sequence length="254" mass="27593">MSLPGIGGTSRNQALSRGLHVLKMVVDEEAPLTGSEVARRLGVHQSSASRILTTLSESGYIRKDTSGAFVPEYGVFALALAAGRVPFLRAARAPIEEIATEQPGVMLAMAVLWREELIYLLRARQGTETVTFWTGTWPLNVSILGLKLLLPLPEDDALRILRASRARYGWGGDPSVVPSTEAGVLAAARQAHSDDILVLQDWLYPGHIAGAIDVQTPEPHPVALAVVDDHDGAFTPDQLKLLLHQARRRIEQSF</sequence>
<dbReference type="GO" id="GO:0003700">
    <property type="term" value="F:DNA-binding transcription factor activity"/>
    <property type="evidence" value="ECO:0007669"/>
    <property type="project" value="TreeGrafter"/>
</dbReference>
<dbReference type="Gene3D" id="1.10.10.10">
    <property type="entry name" value="Winged helix-like DNA-binding domain superfamily/Winged helix DNA-binding domain"/>
    <property type="match status" value="1"/>
</dbReference>
<keyword evidence="3" id="KW-1185">Reference proteome</keyword>
<dbReference type="InterPro" id="IPR036388">
    <property type="entry name" value="WH-like_DNA-bd_sf"/>
</dbReference>
<dbReference type="InterPro" id="IPR036390">
    <property type="entry name" value="WH_DNA-bd_sf"/>
</dbReference>
<comment type="caution">
    <text evidence="2">The sequence shown here is derived from an EMBL/GenBank/DDBJ whole genome shotgun (WGS) entry which is preliminary data.</text>
</comment>
<dbReference type="PANTHER" id="PTHR30136">
    <property type="entry name" value="HELIX-TURN-HELIX TRANSCRIPTIONAL REGULATOR, ICLR FAMILY"/>
    <property type="match status" value="1"/>
</dbReference>
<dbReference type="InterPro" id="IPR005471">
    <property type="entry name" value="Tscrpt_reg_IclR_N"/>
</dbReference>
<proteinExistence type="predicted"/>
<dbReference type="PROSITE" id="PS51077">
    <property type="entry name" value="HTH_ICLR"/>
    <property type="match status" value="1"/>
</dbReference>
<accession>A0A7M4DH30</accession>
<evidence type="ECO:0000313" key="2">
    <source>
        <dbReference type="EMBL" id="VZO36223.1"/>
    </source>
</evidence>
<reference evidence="2 3" key="1">
    <citation type="submission" date="2019-11" db="EMBL/GenBank/DDBJ databases">
        <authorList>
            <person name="Criscuolo A."/>
        </authorList>
    </citation>
    <scope>NUCLEOTIDE SEQUENCE [LARGE SCALE GENOMIC DNA]</scope>
    <source>
        <strain evidence="2">CIP111667</strain>
    </source>
</reference>
<dbReference type="EMBL" id="CACRYJ010000017">
    <property type="protein sequence ID" value="VZO36223.1"/>
    <property type="molecule type" value="Genomic_DNA"/>
</dbReference>
<dbReference type="SMART" id="SM00346">
    <property type="entry name" value="HTH_ICLR"/>
    <property type="match status" value="1"/>
</dbReference>
<dbReference type="RefSeq" id="WP_156740227.1">
    <property type="nucleotide sequence ID" value="NZ_CACRYJ010000017.1"/>
</dbReference>
<name>A0A7M4DH30_9MICO</name>